<feature type="compositionally biased region" description="Low complexity" evidence="1">
    <location>
        <begin position="684"/>
        <end position="698"/>
    </location>
</feature>
<keyword evidence="3" id="KW-1185">Reference proteome</keyword>
<dbReference type="Proteomes" id="UP001201980">
    <property type="component" value="Unassembled WGS sequence"/>
</dbReference>
<evidence type="ECO:0000256" key="1">
    <source>
        <dbReference type="SAM" id="MobiDB-lite"/>
    </source>
</evidence>
<accession>A0AAD5RZV9</accession>
<feature type="region of interest" description="Disordered" evidence="1">
    <location>
        <begin position="622"/>
        <end position="731"/>
    </location>
</feature>
<proteinExistence type="predicted"/>
<protein>
    <submittedName>
        <fullName evidence="2">Uncharacterized protein</fullName>
    </submittedName>
</protein>
<comment type="caution">
    <text evidence="2">The sequence shown here is derived from an EMBL/GenBank/DDBJ whole genome shotgun (WGS) entry which is preliminary data.</text>
</comment>
<feature type="region of interest" description="Disordered" evidence="1">
    <location>
        <begin position="908"/>
        <end position="929"/>
    </location>
</feature>
<organism evidence="2 3">
    <name type="scientific">Zalerion maritima</name>
    <dbReference type="NCBI Taxonomy" id="339359"/>
    <lineage>
        <taxon>Eukaryota</taxon>
        <taxon>Fungi</taxon>
        <taxon>Dikarya</taxon>
        <taxon>Ascomycota</taxon>
        <taxon>Pezizomycotina</taxon>
        <taxon>Sordariomycetes</taxon>
        <taxon>Lulworthiomycetidae</taxon>
        <taxon>Lulworthiales</taxon>
        <taxon>Lulworthiaceae</taxon>
        <taxon>Zalerion</taxon>
    </lineage>
</organism>
<dbReference type="EMBL" id="JAKWBI020000007">
    <property type="protein sequence ID" value="KAJ2906926.1"/>
    <property type="molecule type" value="Genomic_DNA"/>
</dbReference>
<feature type="compositionally biased region" description="Polar residues" evidence="1">
    <location>
        <begin position="916"/>
        <end position="929"/>
    </location>
</feature>
<evidence type="ECO:0000313" key="3">
    <source>
        <dbReference type="Proteomes" id="UP001201980"/>
    </source>
</evidence>
<name>A0AAD5RZV9_9PEZI</name>
<dbReference type="AlphaFoldDB" id="A0AAD5RZV9"/>
<feature type="compositionally biased region" description="Polar residues" evidence="1">
    <location>
        <begin position="362"/>
        <end position="376"/>
    </location>
</feature>
<sequence>MSSIICLPRTPVRRSTGDSLVPGPPVKHQSGRKRKKYFLRRLRECQLLDIYLTGGFCMEMKHRFSTTSRIPTVHVVVDNTFRSPTNVSRHQIPSFIVSQLEAQSFIKTNKVKVPVNPPLYFVLATLSENPASSKDAYPTLFRWYLPDTHRSYWLFAFLSYAMTTTTYSVEQLLSLRNSISPTVEEVLSRIAKDEPDITAIGLAEMLTILPYEEDVVRIRPTEVLRAINIGSTSNPAAKRVGRARVDTLSQAHNAKELTVPHQTQIQPQHLRNVAQQGYHEHQASHQTPQQASQASSQERSGTETSPSEPLPKPTDFPVQEAKGFKKFYKAVVSPSHVRVTAGGRIVPNNRAPGSPTPKATRPNPSASTAAIFNNANPPHFPTAGASFPSVRPQATAYNTLPTAPAQVLPQLPTQIGYLPTEHGWVQVPIAFAPPGYAVMKTPFPAGSIYPGVFPAAQPQKGAVEKDKESDVNQPGVPGITPASLVPGAYIPQVASHPGLVIPQAGGSMPSRRNPSPNSAARGGGYHPSMLMGTALSSALNLTMSSPVQSLTPPASSIKASEITKCHIERMKEVIRYNEDQIQLNKHQVDEKALLEQNEQVKTLIETFQKTYEMQIKVEENFKSKDTAGHSDPSRSLGPNALARMSDPSGRHTGLDVESVGNRQARSHLSGNSSFGLSLDEPRPSSRSGQPSRQQPISQASHPYNVTGAEGQLNVKPTSGPQGHQTDLSKRSSWTSLPIEAAAAAPFQPRSDLTPSERAYYAKPFESSTGSEGQIDPSSRTFGIRKSGRHVTFGPDSGFQAPGLGTPYLCGQLPRGGNPRDGYVYNRELTEEEKQSRYLYWGRASRAARKGLPKFDGQHFYPPSPSKERESVQGLFQCAERGGPNVGTPQRGEGADQLCKMNVFGKIGRSEDKEVPPSTSAPGQVSTRTSSEFLRNIIKKGPAGGNALPSTVSSTTALGVLPQYAGHAAASLTPAMTEPTLSSTDPKIDGMAPAADLPDAELKLRELAIEDLRKGGLVAPE</sequence>
<feature type="compositionally biased region" description="Basic and acidic residues" evidence="1">
    <location>
        <begin position="622"/>
        <end position="632"/>
    </location>
</feature>
<feature type="region of interest" description="Disordered" evidence="1">
    <location>
        <begin position="274"/>
        <end position="317"/>
    </location>
</feature>
<feature type="compositionally biased region" description="Polar residues" evidence="1">
    <location>
        <begin position="298"/>
        <end position="307"/>
    </location>
</feature>
<feature type="region of interest" description="Disordered" evidence="1">
    <location>
        <begin position="501"/>
        <end position="525"/>
    </location>
</feature>
<reference evidence="2" key="1">
    <citation type="submission" date="2022-07" db="EMBL/GenBank/DDBJ databases">
        <title>Draft genome sequence of Zalerion maritima ATCC 34329, a (micro)plastics degrading marine fungus.</title>
        <authorList>
            <person name="Paco A."/>
            <person name="Goncalves M.F.M."/>
            <person name="Rocha-Santos T.A.P."/>
            <person name="Alves A."/>
        </authorList>
    </citation>
    <scope>NUCLEOTIDE SEQUENCE</scope>
    <source>
        <strain evidence="2">ATCC 34329</strain>
    </source>
</reference>
<feature type="compositionally biased region" description="Low complexity" evidence="1">
    <location>
        <begin position="284"/>
        <end position="297"/>
    </location>
</feature>
<gene>
    <name evidence="2" type="ORF">MKZ38_009789</name>
</gene>
<feature type="compositionally biased region" description="Low complexity" evidence="1">
    <location>
        <begin position="509"/>
        <end position="520"/>
    </location>
</feature>
<evidence type="ECO:0000313" key="2">
    <source>
        <dbReference type="EMBL" id="KAJ2906926.1"/>
    </source>
</evidence>
<feature type="region of interest" description="Disordered" evidence="1">
    <location>
        <begin position="341"/>
        <end position="386"/>
    </location>
</feature>
<feature type="compositionally biased region" description="Polar residues" evidence="1">
    <location>
        <begin position="660"/>
        <end position="675"/>
    </location>
</feature>
<feature type="compositionally biased region" description="Polar residues" evidence="1">
    <location>
        <begin position="714"/>
        <end position="731"/>
    </location>
</feature>